<reference evidence="3" key="1">
    <citation type="submission" date="2013-11" db="EMBL/GenBank/DDBJ databases">
        <title>Draft genome sequence from a member of Zhouia, isolated tidal flat.</title>
        <authorList>
            <person name="Jin H."/>
            <person name="Jeon C.O."/>
        </authorList>
    </citation>
    <scope>NUCLEOTIDE SEQUENCE [LARGE SCALE GENOMIC DNA]</scope>
    <source>
        <strain evidence="3">AD3</strain>
    </source>
</reference>
<dbReference type="GO" id="GO:0009432">
    <property type="term" value="P:SOS response"/>
    <property type="evidence" value="ECO:0007669"/>
    <property type="project" value="TreeGrafter"/>
</dbReference>
<dbReference type="InterPro" id="IPR026455">
    <property type="entry name" value="GRASP_w_spasm"/>
</dbReference>
<dbReference type="AlphaFoldDB" id="W2URM2"/>
<dbReference type="Proteomes" id="UP000018850">
    <property type="component" value="Unassembled WGS sequence"/>
</dbReference>
<sequence>MDKINVLVVSEEGDNTTDTVLKWIKYYGGNFLRLNNTSKLYLDHVHLGNEGEDVTFYYEEKAYRLSDFTAYWYRRGRLNFTYPKTPEFQNQKLQKEVSNSLDREYTYINNYIYNYFEKKKDIPTIGSIYDNQTNKVTNLLKARNVGLKIPETIITSSKEHLLEFKNKTQKVLIKPIYQAGFLYEDENTKTSGLSVLLGENEINGLPDKFMPTLVQGYVEKLYELRIFYLNGQCFSSVIFSQWDEQTKVDFRNYNWEKPNRTPPYLLPKNISAKIKTLMDELDMNSGSIDIIVTPDNEYVFLEVNPVGLFWQVSYPCNYYLEKRIAEYLCNK</sequence>
<evidence type="ECO:0000313" key="3">
    <source>
        <dbReference type="Proteomes" id="UP000018850"/>
    </source>
</evidence>
<gene>
    <name evidence="2" type="ORF">P278_09580</name>
</gene>
<evidence type="ECO:0000313" key="2">
    <source>
        <dbReference type="EMBL" id="ETN96131.1"/>
    </source>
</evidence>
<proteinExistence type="predicted"/>
<organism evidence="2 3">
    <name type="scientific">Zhouia amylolytica AD3</name>
    <dbReference type="NCBI Taxonomy" id="1286632"/>
    <lineage>
        <taxon>Bacteria</taxon>
        <taxon>Pseudomonadati</taxon>
        <taxon>Bacteroidota</taxon>
        <taxon>Flavobacteriia</taxon>
        <taxon>Flavobacteriales</taxon>
        <taxon>Flavobacteriaceae</taxon>
        <taxon>Zhouia</taxon>
    </lineage>
</organism>
<dbReference type="GO" id="GO:0018169">
    <property type="term" value="F:ribosomal S6-glutamic acid ligase activity"/>
    <property type="evidence" value="ECO:0007669"/>
    <property type="project" value="TreeGrafter"/>
</dbReference>
<comment type="caution">
    <text evidence="2">The sequence shown here is derived from an EMBL/GenBank/DDBJ whole genome shotgun (WGS) entry which is preliminary data.</text>
</comment>
<dbReference type="InterPro" id="IPR048936">
    <property type="entry name" value="MvdD-like_ATPgrasp"/>
</dbReference>
<dbReference type="Pfam" id="PF21068">
    <property type="entry name" value="ATPgraspMvdD"/>
    <property type="match status" value="1"/>
</dbReference>
<dbReference type="NCBIfam" id="TIGR04192">
    <property type="entry name" value="GRASP_w_spasm"/>
    <property type="match status" value="1"/>
</dbReference>
<keyword evidence="3" id="KW-1185">Reference proteome</keyword>
<reference evidence="2 3" key="2">
    <citation type="journal article" date="2016" name="Genome Announc.">
        <title>Draft Genome Sequence of Zhouia amylolytica AD3, Isolated from Tidal Flat Sediment.</title>
        <authorList>
            <person name="Jia B."/>
            <person name="Jin H.M."/>
            <person name="Lee H.J."/>
            <person name="Jeon C.O."/>
        </authorList>
    </citation>
    <scope>NUCLEOTIDE SEQUENCE [LARGE SCALE GENOMIC DNA]</scope>
    <source>
        <strain evidence="2 3">AD3</strain>
    </source>
</reference>
<dbReference type="EMBL" id="AYXY01000018">
    <property type="protein sequence ID" value="ETN96131.1"/>
    <property type="molecule type" value="Genomic_DNA"/>
</dbReference>
<dbReference type="PANTHER" id="PTHR21621:SF0">
    <property type="entry name" value="BETA-CITRYLGLUTAMATE SYNTHASE B-RELATED"/>
    <property type="match status" value="1"/>
</dbReference>
<dbReference type="Gene3D" id="3.30.470.20">
    <property type="entry name" value="ATP-grasp fold, B domain"/>
    <property type="match status" value="1"/>
</dbReference>
<protein>
    <recommendedName>
        <fullName evidence="1">MvdD-like pre-ATP grasp domain-containing protein</fullName>
    </recommendedName>
</protein>
<accession>W2URM2</accession>
<dbReference type="PATRIC" id="fig|1286632.3.peg.955"/>
<evidence type="ECO:0000259" key="1">
    <source>
        <dbReference type="Pfam" id="PF21068"/>
    </source>
</evidence>
<dbReference type="eggNOG" id="COG0189">
    <property type="taxonomic scope" value="Bacteria"/>
</dbReference>
<dbReference type="RefSeq" id="WP_051413409.1">
    <property type="nucleotide sequence ID" value="NZ_AYXY01000018.1"/>
</dbReference>
<dbReference type="PANTHER" id="PTHR21621">
    <property type="entry name" value="RIBOSOMAL PROTEIN S6 MODIFICATION PROTEIN"/>
    <property type="match status" value="1"/>
</dbReference>
<feature type="domain" description="MvdD-like pre-ATP grasp" evidence="1">
    <location>
        <begin position="5"/>
        <end position="91"/>
    </location>
</feature>
<dbReference type="GO" id="GO:0005737">
    <property type="term" value="C:cytoplasm"/>
    <property type="evidence" value="ECO:0007669"/>
    <property type="project" value="TreeGrafter"/>
</dbReference>
<dbReference type="SUPFAM" id="SSF56059">
    <property type="entry name" value="Glutathione synthetase ATP-binding domain-like"/>
    <property type="match status" value="1"/>
</dbReference>
<name>W2URM2_9FLAO</name>